<comment type="similarity">
    <text evidence="2">Belongs to the methyl-accepting chemotaxis (MCP) protein family.</text>
</comment>
<evidence type="ECO:0000256" key="2">
    <source>
        <dbReference type="ARBA" id="ARBA00029447"/>
    </source>
</evidence>
<dbReference type="GO" id="GO:0006935">
    <property type="term" value="P:chemotaxis"/>
    <property type="evidence" value="ECO:0007669"/>
    <property type="project" value="UniProtKB-KW"/>
</dbReference>
<feature type="coiled-coil region" evidence="4">
    <location>
        <begin position="459"/>
        <end position="486"/>
    </location>
</feature>
<feature type="domain" description="HAMP" evidence="7">
    <location>
        <begin position="354"/>
        <end position="393"/>
    </location>
</feature>
<dbReference type="InterPro" id="IPR051310">
    <property type="entry name" value="MCP_chemotaxis"/>
</dbReference>
<dbReference type="InterPro" id="IPR004090">
    <property type="entry name" value="Chemotax_Me-accpt_rcpt"/>
</dbReference>
<dbReference type="PANTHER" id="PTHR43531:SF11">
    <property type="entry name" value="METHYL-ACCEPTING CHEMOTAXIS PROTEIN 3"/>
    <property type="match status" value="1"/>
</dbReference>
<evidence type="ECO:0000256" key="4">
    <source>
        <dbReference type="SAM" id="Coils"/>
    </source>
</evidence>
<dbReference type="EMBL" id="QFVT01000002">
    <property type="protein sequence ID" value="PYC48733.1"/>
    <property type="molecule type" value="Genomic_DNA"/>
</dbReference>
<feature type="transmembrane region" description="Helical" evidence="5">
    <location>
        <begin position="12"/>
        <end position="31"/>
    </location>
</feature>
<keyword evidence="9" id="KW-1185">Reference proteome</keyword>
<dbReference type="InterPro" id="IPR004089">
    <property type="entry name" value="MCPsignal_dom"/>
</dbReference>
<keyword evidence="5" id="KW-1133">Transmembrane helix</keyword>
<feature type="coiled-coil region" evidence="4">
    <location>
        <begin position="774"/>
        <end position="801"/>
    </location>
</feature>
<proteinExistence type="inferred from homology"/>
<accession>A0A2V4NEJ2</accession>
<evidence type="ECO:0000313" key="8">
    <source>
        <dbReference type="EMBL" id="PYC48733.1"/>
    </source>
</evidence>
<keyword evidence="4" id="KW-0175">Coiled coil</keyword>
<reference evidence="8 9" key="1">
    <citation type="submission" date="2018-05" db="EMBL/GenBank/DDBJ databases">
        <title>Oceanovita maritima gen. nov., sp. nov., a marine bacterium in the family Rhodobacteraceae isolated from surface seawater of Lundu port Xiamen, China.</title>
        <authorList>
            <person name="Hetharua B.H."/>
            <person name="Min D."/>
            <person name="Liao H."/>
            <person name="Tian Y."/>
        </authorList>
    </citation>
    <scope>NUCLEOTIDE SEQUENCE [LARGE SCALE GENOMIC DNA]</scope>
    <source>
        <strain evidence="8 9">FSX-11</strain>
    </source>
</reference>
<organism evidence="8 9">
    <name type="scientific">Litorivita pollutaquae</name>
    <dbReference type="NCBI Taxonomy" id="2200892"/>
    <lineage>
        <taxon>Bacteria</taxon>
        <taxon>Pseudomonadati</taxon>
        <taxon>Pseudomonadota</taxon>
        <taxon>Alphaproteobacteria</taxon>
        <taxon>Rhodobacterales</taxon>
        <taxon>Paracoccaceae</taxon>
        <taxon>Litorivita</taxon>
    </lineage>
</organism>
<evidence type="ECO:0000259" key="6">
    <source>
        <dbReference type="PROSITE" id="PS50111"/>
    </source>
</evidence>
<dbReference type="SUPFAM" id="SSF58104">
    <property type="entry name" value="Methyl-accepting chemotaxis protein (MCP) signaling domain"/>
    <property type="match status" value="1"/>
</dbReference>
<keyword evidence="1" id="KW-0145">Chemotaxis</keyword>
<gene>
    <name evidence="8" type="ORF">DI396_01080</name>
</gene>
<dbReference type="PROSITE" id="PS50885">
    <property type="entry name" value="HAMP"/>
    <property type="match status" value="2"/>
</dbReference>
<sequence>MSRLITKLSIGHIMFLFIAIGFAVALFFAQMQLRDKMEKSRELESLPHFATLSRALGMMVHELQSERGMTLVYLTSGGRILGPELQEQRARVDKMRDTLDARIAADRPFLPAPVAERVTALSQHLETLLAGRQAVDGRAISPGEAAGAYTEFHHEAFAEIGDLAQTVPSGRLSYLMQRHSILLSAKDMAGLERAVGASGLSMAASDTGTGVFKMETLIRFRELINQQSALHNHVLATSSDAVGTALQEALMSDVAQQIKEWRTSILDDDAVMMGDISVTNWFAAQTAKLDMLLAVERQSGDILQAEADAAAGQAQAAMMQNFILLGVALLASSVLCFVIYRSYRAALACIFAPMDALAKGDTDVDIPNMTRHELGQVASGLRVFRDNAAARKAAVAAEDKARDTAVKEIADVIESCKNGHFDKFIDLDTKTGTFQTLSAAINDIVKLSGEAIDTQHRYESDKRAKREAAEKRAAKASAELATVVEACSNGDFSQRVPEDDKTGSFLDLSKGVNRISEVTEHGLEDIRMVLAGLAEGDLTREMHPDHHGLFGDIRDAAQRTTQVLASIVNDINGSATLVGETAGGLGRSGVELAARTEEQNAAVQSSSETISALARGATDNAKEADDGAKMALTLRDVAQGGARTVSEAVEAIGHVESASSRIADITSTIDEIAFQTNLLALNASVEAARAGSAGKGFAVVATEVRGLAGRCADASQQIAALIAENVREVEGSARHVKNSGEVFEQIRDGIEPLVTMISAIAERSSEQSERAQTAQGAVAEIAVATNQNAELTQQYASVTETLAHNSETLRDLIGFFNVDGMGKRSDGDGFAGDAGAQHRHTYDAA</sequence>
<dbReference type="OrthoDB" id="5349256at2"/>
<feature type="transmembrane region" description="Helical" evidence="5">
    <location>
        <begin position="322"/>
        <end position="340"/>
    </location>
</feature>
<comment type="caution">
    <text evidence="8">The sequence shown here is derived from an EMBL/GenBank/DDBJ whole genome shotgun (WGS) entry which is preliminary data.</text>
</comment>
<evidence type="ECO:0000313" key="9">
    <source>
        <dbReference type="Proteomes" id="UP000248012"/>
    </source>
</evidence>
<feature type="domain" description="HAMP" evidence="7">
    <location>
        <begin position="471"/>
        <end position="524"/>
    </location>
</feature>
<dbReference type="SMART" id="SM00283">
    <property type="entry name" value="MA"/>
    <property type="match status" value="1"/>
</dbReference>
<keyword evidence="5" id="KW-0472">Membrane</keyword>
<evidence type="ECO:0000256" key="5">
    <source>
        <dbReference type="SAM" id="Phobius"/>
    </source>
</evidence>
<keyword evidence="5" id="KW-0812">Transmembrane</keyword>
<dbReference type="InterPro" id="IPR003660">
    <property type="entry name" value="HAMP_dom"/>
</dbReference>
<evidence type="ECO:0008006" key="10">
    <source>
        <dbReference type="Google" id="ProtNLM"/>
    </source>
</evidence>
<dbReference type="Gene3D" id="1.20.120.1530">
    <property type="match status" value="2"/>
</dbReference>
<dbReference type="Pfam" id="PF00672">
    <property type="entry name" value="HAMP"/>
    <property type="match status" value="1"/>
</dbReference>
<evidence type="ECO:0000259" key="7">
    <source>
        <dbReference type="PROSITE" id="PS50885"/>
    </source>
</evidence>
<dbReference type="GO" id="GO:0004888">
    <property type="term" value="F:transmembrane signaling receptor activity"/>
    <property type="evidence" value="ECO:0007669"/>
    <property type="project" value="InterPro"/>
</dbReference>
<name>A0A2V4NEJ2_9RHOB</name>
<dbReference type="Proteomes" id="UP000248012">
    <property type="component" value="Unassembled WGS sequence"/>
</dbReference>
<dbReference type="PANTHER" id="PTHR43531">
    <property type="entry name" value="PROTEIN ICFG"/>
    <property type="match status" value="1"/>
</dbReference>
<dbReference type="Gene3D" id="1.10.287.950">
    <property type="entry name" value="Methyl-accepting chemotaxis protein"/>
    <property type="match status" value="1"/>
</dbReference>
<keyword evidence="3" id="KW-0807">Transducer</keyword>
<protein>
    <recommendedName>
        <fullName evidence="10">Methyl-accepting chemotaxis protein</fullName>
    </recommendedName>
</protein>
<dbReference type="InterPro" id="IPR013587">
    <property type="entry name" value="Nitrate/nitrite_sensing"/>
</dbReference>
<dbReference type="GO" id="GO:0007165">
    <property type="term" value="P:signal transduction"/>
    <property type="evidence" value="ECO:0007669"/>
    <property type="project" value="UniProtKB-KW"/>
</dbReference>
<evidence type="ECO:0000256" key="3">
    <source>
        <dbReference type="PROSITE-ProRule" id="PRU00284"/>
    </source>
</evidence>
<dbReference type="AlphaFoldDB" id="A0A2V4NEJ2"/>
<dbReference type="RefSeq" id="WP_110794314.1">
    <property type="nucleotide sequence ID" value="NZ_KZ826481.1"/>
</dbReference>
<dbReference type="Pfam" id="PF00015">
    <property type="entry name" value="MCPsignal"/>
    <property type="match status" value="1"/>
</dbReference>
<dbReference type="PRINTS" id="PR00260">
    <property type="entry name" value="CHEMTRNSDUCR"/>
</dbReference>
<dbReference type="PROSITE" id="PS50111">
    <property type="entry name" value="CHEMOTAXIS_TRANSDUC_2"/>
    <property type="match status" value="1"/>
</dbReference>
<dbReference type="GO" id="GO:0016020">
    <property type="term" value="C:membrane"/>
    <property type="evidence" value="ECO:0007669"/>
    <property type="project" value="InterPro"/>
</dbReference>
<evidence type="ECO:0000256" key="1">
    <source>
        <dbReference type="ARBA" id="ARBA00022500"/>
    </source>
</evidence>
<dbReference type="Pfam" id="PF08376">
    <property type="entry name" value="NIT"/>
    <property type="match status" value="1"/>
</dbReference>
<feature type="domain" description="Methyl-accepting transducer" evidence="6">
    <location>
        <begin position="574"/>
        <end position="803"/>
    </location>
</feature>